<feature type="compositionally biased region" description="Low complexity" evidence="1">
    <location>
        <begin position="193"/>
        <end position="203"/>
    </location>
</feature>
<protein>
    <submittedName>
        <fullName evidence="2">Uncharacterized protein</fullName>
    </submittedName>
</protein>
<accession>A0AAE0KHD1</accession>
<dbReference type="EMBL" id="JAULSN010000003">
    <property type="protein sequence ID" value="KAK3375830.1"/>
    <property type="molecule type" value="Genomic_DNA"/>
</dbReference>
<organism evidence="2 3">
    <name type="scientific">Lasiosphaeria ovina</name>
    <dbReference type="NCBI Taxonomy" id="92902"/>
    <lineage>
        <taxon>Eukaryota</taxon>
        <taxon>Fungi</taxon>
        <taxon>Dikarya</taxon>
        <taxon>Ascomycota</taxon>
        <taxon>Pezizomycotina</taxon>
        <taxon>Sordariomycetes</taxon>
        <taxon>Sordariomycetidae</taxon>
        <taxon>Sordariales</taxon>
        <taxon>Lasiosphaeriaceae</taxon>
        <taxon>Lasiosphaeria</taxon>
    </lineage>
</organism>
<reference evidence="2" key="2">
    <citation type="submission" date="2023-06" db="EMBL/GenBank/DDBJ databases">
        <authorList>
            <consortium name="Lawrence Berkeley National Laboratory"/>
            <person name="Haridas S."/>
            <person name="Hensen N."/>
            <person name="Bonometti L."/>
            <person name="Westerberg I."/>
            <person name="Brannstrom I.O."/>
            <person name="Guillou S."/>
            <person name="Cros-Aarteil S."/>
            <person name="Calhoun S."/>
            <person name="Kuo A."/>
            <person name="Mondo S."/>
            <person name="Pangilinan J."/>
            <person name="Riley R."/>
            <person name="Labutti K."/>
            <person name="Andreopoulos B."/>
            <person name="Lipzen A."/>
            <person name="Chen C."/>
            <person name="Yanf M."/>
            <person name="Daum C."/>
            <person name="Ng V."/>
            <person name="Clum A."/>
            <person name="Steindorff A."/>
            <person name="Ohm R."/>
            <person name="Martin F."/>
            <person name="Silar P."/>
            <person name="Natvig D."/>
            <person name="Lalanne C."/>
            <person name="Gautier V."/>
            <person name="Ament-Velasquez S.L."/>
            <person name="Kruys A."/>
            <person name="Hutchinson M.I."/>
            <person name="Powell A.J."/>
            <person name="Barry K."/>
            <person name="Miller A.N."/>
            <person name="Grigoriev I.V."/>
            <person name="Debuchy R."/>
            <person name="Gladieux P."/>
            <person name="Thoren M.H."/>
            <person name="Johannesson H."/>
        </authorList>
    </citation>
    <scope>NUCLEOTIDE SEQUENCE</scope>
    <source>
        <strain evidence="2">CBS 958.72</strain>
    </source>
</reference>
<name>A0AAE0KHD1_9PEZI</name>
<proteinExistence type="predicted"/>
<dbReference type="AlphaFoldDB" id="A0AAE0KHD1"/>
<reference evidence="2" key="1">
    <citation type="journal article" date="2023" name="Mol. Phylogenet. Evol.">
        <title>Genome-scale phylogeny and comparative genomics of the fungal order Sordariales.</title>
        <authorList>
            <person name="Hensen N."/>
            <person name="Bonometti L."/>
            <person name="Westerberg I."/>
            <person name="Brannstrom I.O."/>
            <person name="Guillou S."/>
            <person name="Cros-Aarteil S."/>
            <person name="Calhoun S."/>
            <person name="Haridas S."/>
            <person name="Kuo A."/>
            <person name="Mondo S."/>
            <person name="Pangilinan J."/>
            <person name="Riley R."/>
            <person name="LaButti K."/>
            <person name="Andreopoulos B."/>
            <person name="Lipzen A."/>
            <person name="Chen C."/>
            <person name="Yan M."/>
            <person name="Daum C."/>
            <person name="Ng V."/>
            <person name="Clum A."/>
            <person name="Steindorff A."/>
            <person name="Ohm R.A."/>
            <person name="Martin F."/>
            <person name="Silar P."/>
            <person name="Natvig D.O."/>
            <person name="Lalanne C."/>
            <person name="Gautier V."/>
            <person name="Ament-Velasquez S.L."/>
            <person name="Kruys A."/>
            <person name="Hutchinson M.I."/>
            <person name="Powell A.J."/>
            <person name="Barry K."/>
            <person name="Miller A.N."/>
            <person name="Grigoriev I.V."/>
            <person name="Debuchy R."/>
            <person name="Gladieux P."/>
            <person name="Hiltunen Thoren M."/>
            <person name="Johannesson H."/>
        </authorList>
    </citation>
    <scope>NUCLEOTIDE SEQUENCE</scope>
    <source>
        <strain evidence="2">CBS 958.72</strain>
    </source>
</reference>
<sequence>MAHASHTERCHRRQGVGSRDIAQRLCPYANNDDNGAATSSATEYGHETRPQPRATQRRSRDINTIPKRATTSRGSRREVRQKVDSSRVRCGDLTAVLSVGCPMITDSSEGLKQGTLCTSTEVGKKVKLQLTSGRGDVCNGPVGANSTRPISEANDGRFLVLLILAGAPILVWTEGEGRFDSQPGGDLSRPPTRQAGRQAAQRQSSTLASSTNDINACIVCKATAAHSAQGAATARGIGSAVG</sequence>
<evidence type="ECO:0000256" key="1">
    <source>
        <dbReference type="SAM" id="MobiDB-lite"/>
    </source>
</evidence>
<evidence type="ECO:0000313" key="2">
    <source>
        <dbReference type="EMBL" id="KAK3375830.1"/>
    </source>
</evidence>
<gene>
    <name evidence="2" type="ORF">B0T24DRAFT_207329</name>
</gene>
<evidence type="ECO:0000313" key="3">
    <source>
        <dbReference type="Proteomes" id="UP001287356"/>
    </source>
</evidence>
<feature type="compositionally biased region" description="Polar residues" evidence="1">
    <location>
        <begin position="31"/>
        <end position="42"/>
    </location>
</feature>
<dbReference type="Proteomes" id="UP001287356">
    <property type="component" value="Unassembled WGS sequence"/>
</dbReference>
<comment type="caution">
    <text evidence="2">The sequence shown here is derived from an EMBL/GenBank/DDBJ whole genome shotgun (WGS) entry which is preliminary data.</text>
</comment>
<feature type="region of interest" description="Disordered" evidence="1">
    <location>
        <begin position="27"/>
        <end position="80"/>
    </location>
</feature>
<feature type="region of interest" description="Disordered" evidence="1">
    <location>
        <begin position="178"/>
        <end position="207"/>
    </location>
</feature>
<keyword evidence="3" id="KW-1185">Reference proteome</keyword>